<gene>
    <name evidence="1" type="ORF">BDR25DRAFT_125267</name>
</gene>
<evidence type="ECO:0000313" key="1">
    <source>
        <dbReference type="EMBL" id="KAF2473801.1"/>
    </source>
</evidence>
<accession>A0ACB6R3S5</accession>
<proteinExistence type="predicted"/>
<protein>
    <submittedName>
        <fullName evidence="1">Uncharacterized protein</fullName>
    </submittedName>
</protein>
<dbReference type="EMBL" id="MU003499">
    <property type="protein sequence ID" value="KAF2473801.1"/>
    <property type="molecule type" value="Genomic_DNA"/>
</dbReference>
<comment type="caution">
    <text evidence="1">The sequence shown here is derived from an EMBL/GenBank/DDBJ whole genome shotgun (WGS) entry which is preliminary data.</text>
</comment>
<keyword evidence="2" id="KW-1185">Reference proteome</keyword>
<dbReference type="Proteomes" id="UP000799755">
    <property type="component" value="Unassembled WGS sequence"/>
</dbReference>
<evidence type="ECO:0000313" key="2">
    <source>
        <dbReference type="Proteomes" id="UP000799755"/>
    </source>
</evidence>
<reference evidence="1" key="1">
    <citation type="journal article" date="2020" name="Stud. Mycol.">
        <title>101 Dothideomycetes genomes: a test case for predicting lifestyles and emergence of pathogens.</title>
        <authorList>
            <person name="Haridas S."/>
            <person name="Albert R."/>
            <person name="Binder M."/>
            <person name="Bloem J."/>
            <person name="Labutti K."/>
            <person name="Salamov A."/>
            <person name="Andreopoulos B."/>
            <person name="Baker S."/>
            <person name="Barry K."/>
            <person name="Bills G."/>
            <person name="Bluhm B."/>
            <person name="Cannon C."/>
            <person name="Castanera R."/>
            <person name="Culley D."/>
            <person name="Daum C."/>
            <person name="Ezra D."/>
            <person name="Gonzalez J."/>
            <person name="Henrissat B."/>
            <person name="Kuo A."/>
            <person name="Liang C."/>
            <person name="Lipzen A."/>
            <person name="Lutzoni F."/>
            <person name="Magnuson J."/>
            <person name="Mondo S."/>
            <person name="Nolan M."/>
            <person name="Ohm R."/>
            <person name="Pangilinan J."/>
            <person name="Park H.-J."/>
            <person name="Ramirez L."/>
            <person name="Alfaro M."/>
            <person name="Sun H."/>
            <person name="Tritt A."/>
            <person name="Yoshinaga Y."/>
            <person name="Zwiers L.-H."/>
            <person name="Turgeon B."/>
            <person name="Goodwin S."/>
            <person name="Spatafora J."/>
            <person name="Crous P."/>
            <person name="Grigoriev I."/>
        </authorList>
    </citation>
    <scope>NUCLEOTIDE SEQUENCE</scope>
    <source>
        <strain evidence="1">ATCC 200398</strain>
    </source>
</reference>
<name>A0ACB6R3S5_9PLEO</name>
<organism evidence="1 2">
    <name type="scientific">Lindgomyces ingoldianus</name>
    <dbReference type="NCBI Taxonomy" id="673940"/>
    <lineage>
        <taxon>Eukaryota</taxon>
        <taxon>Fungi</taxon>
        <taxon>Dikarya</taxon>
        <taxon>Ascomycota</taxon>
        <taxon>Pezizomycotina</taxon>
        <taxon>Dothideomycetes</taxon>
        <taxon>Pleosporomycetidae</taxon>
        <taxon>Pleosporales</taxon>
        <taxon>Lindgomycetaceae</taxon>
        <taxon>Lindgomyces</taxon>
    </lineage>
</organism>
<sequence length="420" mass="46996">MVHDESFCGDRLRMSSFLRVIANMPPRPARFRRHEKQADQQSHAMYDEVGLNQFEELKTHKFSSQNPALASHDSSTEVCDSLARLASAQSLLMVAGRAERSEAENGSAPDTGNGVHKPSGAQSTAPRARKDHYSYQTKTNKSKHASGRRSGTRRRMLPVNELALVRTTTTDGLPDPSEEDVILKSPITEIDPIEDSEVYGDVPAQVRNEATQKSHLSKGDQVNYTNKATWKSRRRTKQGRLDVRVLQSVLASDGFVGAEFSIPFRHQKQPNRPQMKKMVPVAQRGLILAMGNLPKPSFQSDRLQLVQGSQMFDARLPNRLSRIPRLGEGNESWNEETPARPMRDTPGGHDTSTVRSKPIRRKTKHWIHNQLASISAPTRHSTNSGSEATEEPDERNSSFNDPNDSITNTRSEFSSDELKE</sequence>